<dbReference type="SUPFAM" id="SSF52096">
    <property type="entry name" value="ClpP/crotonase"/>
    <property type="match status" value="1"/>
</dbReference>
<gene>
    <name evidence="1" type="ORF">EYW47_16350</name>
</gene>
<dbReference type="InterPro" id="IPR029045">
    <property type="entry name" value="ClpP/crotonase-like_dom_sf"/>
</dbReference>
<dbReference type="Proteomes" id="UP000295722">
    <property type="component" value="Unassembled WGS sequence"/>
</dbReference>
<protein>
    <submittedName>
        <fullName evidence="1">Enoyl-CoA hydratase/isomerase family protein</fullName>
    </submittedName>
</protein>
<dbReference type="PANTHER" id="PTHR43459">
    <property type="entry name" value="ENOYL-COA HYDRATASE"/>
    <property type="match status" value="1"/>
</dbReference>
<comment type="caution">
    <text evidence="1">The sequence shown here is derived from an EMBL/GenBank/DDBJ whole genome shotgun (WGS) entry which is preliminary data.</text>
</comment>
<dbReference type="OrthoDB" id="2862111at2"/>
<organism evidence="1 2">
    <name type="scientific">Paraburkholderia silviterrae</name>
    <dbReference type="NCBI Taxonomy" id="2528715"/>
    <lineage>
        <taxon>Bacteria</taxon>
        <taxon>Pseudomonadati</taxon>
        <taxon>Pseudomonadota</taxon>
        <taxon>Betaproteobacteria</taxon>
        <taxon>Burkholderiales</taxon>
        <taxon>Burkholderiaceae</taxon>
        <taxon>Paraburkholderia</taxon>
    </lineage>
</organism>
<dbReference type="PANTHER" id="PTHR43459:SF1">
    <property type="entry name" value="EG:BACN32G11.4 PROTEIN"/>
    <property type="match status" value="1"/>
</dbReference>
<dbReference type="GO" id="GO:0016853">
    <property type="term" value="F:isomerase activity"/>
    <property type="evidence" value="ECO:0007669"/>
    <property type="project" value="UniProtKB-KW"/>
</dbReference>
<dbReference type="AlphaFoldDB" id="A0A4R5M8F3"/>
<dbReference type="InterPro" id="IPR001753">
    <property type="entry name" value="Enoyl-CoA_hydra/iso"/>
</dbReference>
<reference evidence="1 2" key="1">
    <citation type="submission" date="2019-03" db="EMBL/GenBank/DDBJ databases">
        <title>Paraburkholderia sp. 4M-K11, isolated from subtropical forest soil.</title>
        <authorList>
            <person name="Gao Z.-H."/>
            <person name="Qiu L.-H."/>
        </authorList>
    </citation>
    <scope>NUCLEOTIDE SEQUENCE [LARGE SCALE GENOMIC DNA]</scope>
    <source>
        <strain evidence="1 2">4M-K11</strain>
    </source>
</reference>
<evidence type="ECO:0000313" key="1">
    <source>
        <dbReference type="EMBL" id="TDG22785.1"/>
    </source>
</evidence>
<evidence type="ECO:0000313" key="2">
    <source>
        <dbReference type="Proteomes" id="UP000295722"/>
    </source>
</evidence>
<dbReference type="Pfam" id="PF00378">
    <property type="entry name" value="ECH_1"/>
    <property type="match status" value="1"/>
</dbReference>
<name>A0A4R5M8F3_9BURK</name>
<sequence length="262" mass="29309">MTDLTQTGLQDIETTPLLKVVGARADITFNRPSVHNRVHPDDIQALHVHFDQIEADPTVKILVFSGNEKSFSSGFHLGILSESDQGARDFEVLTDRLENLRPITIAKVTGPVYGGSTDLTLACDFRFGRTGVQMFMPAARLGLHYYPHGLRRWVSRLGLGPAKKLFLSSSTIGYEEMLRIGYLDEVHDADRLGPAVDAFVQRLLAQAPTVQQRMKQVLNQVARQEYDEVYAREGFVRSLQSADLKEGLQAWGEKRKPQFQGA</sequence>
<dbReference type="RefSeq" id="WP_133195881.1">
    <property type="nucleotide sequence ID" value="NZ_JBHUCW010000011.1"/>
</dbReference>
<proteinExistence type="predicted"/>
<keyword evidence="2" id="KW-1185">Reference proteome</keyword>
<keyword evidence="1" id="KW-0413">Isomerase</keyword>
<dbReference type="EMBL" id="SMRP01000007">
    <property type="protein sequence ID" value="TDG22785.1"/>
    <property type="molecule type" value="Genomic_DNA"/>
</dbReference>
<accession>A0A4R5M8F3</accession>
<dbReference type="Gene3D" id="3.90.226.10">
    <property type="entry name" value="2-enoyl-CoA Hydratase, Chain A, domain 1"/>
    <property type="match status" value="1"/>
</dbReference>
<dbReference type="CDD" id="cd06558">
    <property type="entry name" value="crotonase-like"/>
    <property type="match status" value="1"/>
</dbReference>